<dbReference type="PANTHER" id="PTHR43172:SF2">
    <property type="entry name" value="ADENYLOSUCCINATE LYASE C-TERMINAL DOMAIN-CONTAINING PROTEIN"/>
    <property type="match status" value="1"/>
</dbReference>
<dbReference type="NCBIfam" id="NF006554">
    <property type="entry name" value="PRK09053.1"/>
    <property type="match status" value="1"/>
</dbReference>
<dbReference type="Pfam" id="PF10397">
    <property type="entry name" value="ADSL_C"/>
    <property type="match status" value="1"/>
</dbReference>
<dbReference type="EMBL" id="CP021112">
    <property type="protein sequence ID" value="ARQ01178.1"/>
    <property type="molecule type" value="Genomic_DNA"/>
</dbReference>
<dbReference type="InterPro" id="IPR008948">
    <property type="entry name" value="L-Aspartase-like"/>
</dbReference>
<dbReference type="RefSeq" id="WP_086089570.1">
    <property type="nucleotide sequence ID" value="NZ_CP021112.1"/>
</dbReference>
<evidence type="ECO:0000313" key="5">
    <source>
        <dbReference type="Proteomes" id="UP000194137"/>
    </source>
</evidence>
<reference evidence="4 5" key="1">
    <citation type="submission" date="2017-05" db="EMBL/GenBank/DDBJ databases">
        <title>Full genome sequence of Pseudorhodoplanes sinuspersici.</title>
        <authorList>
            <person name="Dastgheib S.M.M."/>
            <person name="Shavandi M."/>
            <person name="Tirandaz H."/>
        </authorList>
    </citation>
    <scope>NUCLEOTIDE SEQUENCE [LARGE SCALE GENOMIC DNA]</scope>
    <source>
        <strain evidence="4 5">RIPI110</strain>
    </source>
</reference>
<keyword evidence="4" id="KW-0413">Isomerase</keyword>
<dbReference type="Gene3D" id="1.20.200.10">
    <property type="entry name" value="Fumarase/aspartase (Central domain)"/>
    <property type="match status" value="1"/>
</dbReference>
<dbReference type="Pfam" id="PF00206">
    <property type="entry name" value="Lyase_1"/>
    <property type="match status" value="1"/>
</dbReference>
<dbReference type="InterPro" id="IPR000362">
    <property type="entry name" value="Fumarate_lyase_fam"/>
</dbReference>
<accession>A0A1W6ZV74</accession>
<dbReference type="GO" id="GO:0016829">
    <property type="term" value="F:lyase activity"/>
    <property type="evidence" value="ECO:0007669"/>
    <property type="project" value="UniProtKB-ARBA"/>
</dbReference>
<evidence type="ECO:0000256" key="2">
    <source>
        <dbReference type="NCBIfam" id="TIGR02426"/>
    </source>
</evidence>
<dbReference type="CDD" id="cd01597">
    <property type="entry name" value="pCLME"/>
    <property type="match status" value="1"/>
</dbReference>
<evidence type="ECO:0000256" key="1">
    <source>
        <dbReference type="ARBA" id="ARBA00034772"/>
    </source>
</evidence>
<evidence type="ECO:0000259" key="3">
    <source>
        <dbReference type="SMART" id="SM00998"/>
    </source>
</evidence>
<dbReference type="PRINTS" id="PR00145">
    <property type="entry name" value="ARGSUCLYASE"/>
</dbReference>
<evidence type="ECO:0000313" key="4">
    <source>
        <dbReference type="EMBL" id="ARQ01178.1"/>
    </source>
</evidence>
<dbReference type="EC" id="5.5.1.2" evidence="2"/>
<dbReference type="OrthoDB" id="9768878at2"/>
<dbReference type="KEGG" id="psin:CAK95_20315"/>
<dbReference type="Proteomes" id="UP000194137">
    <property type="component" value="Chromosome"/>
</dbReference>
<dbReference type="Gene3D" id="1.10.40.30">
    <property type="entry name" value="Fumarase/aspartase (C-terminal domain)"/>
    <property type="match status" value="1"/>
</dbReference>
<feature type="domain" description="Adenylosuccinate lyase C-terminal" evidence="3">
    <location>
        <begin position="368"/>
        <end position="447"/>
    </location>
</feature>
<dbReference type="GO" id="GO:0019619">
    <property type="term" value="P:3,4-dihydroxybenzoate catabolic process"/>
    <property type="evidence" value="ECO:0007669"/>
    <property type="project" value="InterPro"/>
</dbReference>
<sequence>MSSPLMPSSLMGPLFSSAAMREIVSDTARLQRMLRAEAALSAAEASVGVIPSGAAMPIAQACQAKLYDMHALSLAAVAAGNLAIPLVKALTAEVAKSDRDASRYVHWGATSQDIIDTALVLELRAVIDALITDLDRAIPAFATLAEKHRHTATVGRTWLQQALPMPFGLKVAGYASALSRARARLKRVRQESLALQFGGATGTLAALGDRGIDVSIAFAKELDLLLPDGPWHTHRDRLGEVATALTMLAGTCGKIARDVALLMQTEVGEAFEPAGEGRGGSSTMPHKRNPVAAAAGLACAAIAPQLCATILAAEVQEHERAAGAWAAEWPTFPALALVTSGALTSVVDIAEGLDVDAERMRANLDITGGQIMAEAVAFRLADRIGKSDAHKLVEEASKKAHADGIPLKQALADNPKVTAVIPANELSKLFEPMSYQGVAQQFIDRLIATAKTGR</sequence>
<protein>
    <recommendedName>
        <fullName evidence="2">3-carboxy-cis,cis-muconate cycloisomerase</fullName>
        <ecNumber evidence="2">5.5.1.2</ecNumber>
    </recommendedName>
</protein>
<dbReference type="PROSITE" id="PS00163">
    <property type="entry name" value="FUMARATE_LYASES"/>
    <property type="match status" value="1"/>
</dbReference>
<proteinExistence type="inferred from homology"/>
<comment type="similarity">
    <text evidence="1">Belongs to the class-II fumarase/aspartase family.</text>
</comment>
<dbReference type="STRING" id="1235591.CAK95_20315"/>
<dbReference type="InterPro" id="IPR019468">
    <property type="entry name" value="AdenyloSucc_lyase_C"/>
</dbReference>
<organism evidence="4 5">
    <name type="scientific">Pseudorhodoplanes sinuspersici</name>
    <dbReference type="NCBI Taxonomy" id="1235591"/>
    <lineage>
        <taxon>Bacteria</taxon>
        <taxon>Pseudomonadati</taxon>
        <taxon>Pseudomonadota</taxon>
        <taxon>Alphaproteobacteria</taxon>
        <taxon>Hyphomicrobiales</taxon>
        <taxon>Pseudorhodoplanes</taxon>
    </lineage>
</organism>
<dbReference type="NCBIfam" id="TIGR02426">
    <property type="entry name" value="protocat_pcaB"/>
    <property type="match status" value="1"/>
</dbReference>
<dbReference type="GO" id="GO:0047472">
    <property type="term" value="F:3-carboxy-cis,cis-muconate cycloisomerase activity"/>
    <property type="evidence" value="ECO:0007669"/>
    <property type="project" value="UniProtKB-UniRule"/>
</dbReference>
<dbReference type="SUPFAM" id="SSF48557">
    <property type="entry name" value="L-aspartase-like"/>
    <property type="match status" value="1"/>
</dbReference>
<dbReference type="InterPro" id="IPR012789">
    <property type="entry name" value="Protocat_PcaB-like"/>
</dbReference>
<name>A0A1W6ZV74_9HYPH</name>
<dbReference type="SMART" id="SM00998">
    <property type="entry name" value="ADSL_C"/>
    <property type="match status" value="1"/>
</dbReference>
<dbReference type="PANTHER" id="PTHR43172">
    <property type="entry name" value="ADENYLOSUCCINATE LYASE"/>
    <property type="match status" value="1"/>
</dbReference>
<dbReference type="PRINTS" id="PR00149">
    <property type="entry name" value="FUMRATELYASE"/>
</dbReference>
<dbReference type="InterPro" id="IPR022761">
    <property type="entry name" value="Fumarate_lyase_N"/>
</dbReference>
<dbReference type="AlphaFoldDB" id="A0A1W6ZV74"/>
<keyword evidence="5" id="KW-1185">Reference proteome</keyword>
<dbReference type="InterPro" id="IPR020557">
    <property type="entry name" value="Fumarate_lyase_CS"/>
</dbReference>
<gene>
    <name evidence="4" type="ORF">CAK95_20315</name>
</gene>